<evidence type="ECO:0000256" key="2">
    <source>
        <dbReference type="ARBA" id="ARBA00022679"/>
    </source>
</evidence>
<dbReference type="Proteomes" id="UP001610063">
    <property type="component" value="Unassembled WGS sequence"/>
</dbReference>
<dbReference type="Pfam" id="PF00534">
    <property type="entry name" value="Glycos_transf_1"/>
    <property type="match status" value="1"/>
</dbReference>
<sequence>MRIGVTYIVSNINKSLAFEWIAKDLDHDKFKLSFILLNDHSSDLEKYLISIGIPVKTMKILSFWSKILTFLRLTLYFLKQKPEIVHAHLYEAGYMGITAAWCAGVKCRIYTRHYSTLHHHYFPKGKLVDSWINRRATKLIAVSENVRQVLTGLEGVPASKVKVVHHGFELSGFSEVLERDVAALREKYTIPKESFPVVGMISRYTHWKGIQFAIPAFRKLLQIYPDAILILANANGDYKKEIEDILDKTLEERNYREIAFEADIQSLYQLFDVFVHVPIDNHSEAFGQIYVEAMAAGVPSVFTLSGVAGEFVIHKDNALIVDFQSEDAIFEALKELLGNSELRNQISISGSATVKESFSLKKMISSLETTYQTQLGI</sequence>
<feature type="domain" description="Glycosyltransferase subfamily 4-like N-terminal" evidence="4">
    <location>
        <begin position="55"/>
        <end position="170"/>
    </location>
</feature>
<evidence type="ECO:0000313" key="6">
    <source>
        <dbReference type="Proteomes" id="UP001610063"/>
    </source>
</evidence>
<dbReference type="PANTHER" id="PTHR12526:SF510">
    <property type="entry name" value="D-INOSITOL 3-PHOSPHATE GLYCOSYLTRANSFERASE"/>
    <property type="match status" value="1"/>
</dbReference>
<keyword evidence="1 5" id="KW-0328">Glycosyltransferase</keyword>
<dbReference type="GO" id="GO:0016757">
    <property type="term" value="F:glycosyltransferase activity"/>
    <property type="evidence" value="ECO:0007669"/>
    <property type="project" value="UniProtKB-KW"/>
</dbReference>
<dbReference type="Pfam" id="PF13439">
    <property type="entry name" value="Glyco_transf_4"/>
    <property type="match status" value="1"/>
</dbReference>
<gene>
    <name evidence="5" type="ORF">ACHKAR_15005</name>
</gene>
<reference evidence="5 6" key="1">
    <citation type="journal article" date="2013" name="Int. J. Syst. Evol. Microbiol.">
        <title>Marinoscillum luteum sp. nov., isolated from marine sediment.</title>
        <authorList>
            <person name="Cha I.T."/>
            <person name="Park S.J."/>
            <person name="Kim S.J."/>
            <person name="Kim J.G."/>
            <person name="Jung M.Y."/>
            <person name="Shin K.S."/>
            <person name="Kwon K.K."/>
            <person name="Yang S.H."/>
            <person name="Seo Y.S."/>
            <person name="Rhee S.K."/>
        </authorList>
    </citation>
    <scope>NUCLEOTIDE SEQUENCE [LARGE SCALE GENOMIC DNA]</scope>
    <source>
        <strain evidence="5 6">KCTC 23939</strain>
    </source>
</reference>
<dbReference type="SUPFAM" id="SSF53756">
    <property type="entry name" value="UDP-Glycosyltransferase/glycogen phosphorylase"/>
    <property type="match status" value="1"/>
</dbReference>
<organism evidence="5 6">
    <name type="scientific">Marinoscillum luteum</name>
    <dbReference type="NCBI Taxonomy" id="861051"/>
    <lineage>
        <taxon>Bacteria</taxon>
        <taxon>Pseudomonadati</taxon>
        <taxon>Bacteroidota</taxon>
        <taxon>Cytophagia</taxon>
        <taxon>Cytophagales</taxon>
        <taxon>Reichenbachiellaceae</taxon>
        <taxon>Marinoscillum</taxon>
    </lineage>
</organism>
<dbReference type="RefSeq" id="WP_395418195.1">
    <property type="nucleotide sequence ID" value="NZ_JBIPKE010000018.1"/>
</dbReference>
<evidence type="ECO:0000259" key="3">
    <source>
        <dbReference type="Pfam" id="PF00534"/>
    </source>
</evidence>
<proteinExistence type="predicted"/>
<evidence type="ECO:0000259" key="4">
    <source>
        <dbReference type="Pfam" id="PF13439"/>
    </source>
</evidence>
<dbReference type="EC" id="2.4.-.-" evidence="5"/>
<dbReference type="Gene3D" id="3.40.50.2000">
    <property type="entry name" value="Glycogen Phosphorylase B"/>
    <property type="match status" value="2"/>
</dbReference>
<comment type="caution">
    <text evidence="5">The sequence shown here is derived from an EMBL/GenBank/DDBJ whole genome shotgun (WGS) entry which is preliminary data.</text>
</comment>
<protein>
    <submittedName>
        <fullName evidence="5">Glycosyltransferase family 4 protein</fullName>
        <ecNumber evidence="5">2.4.-.-</ecNumber>
    </submittedName>
</protein>
<accession>A0ABW7NB48</accession>
<dbReference type="CDD" id="cd03801">
    <property type="entry name" value="GT4_PimA-like"/>
    <property type="match status" value="1"/>
</dbReference>
<evidence type="ECO:0000256" key="1">
    <source>
        <dbReference type="ARBA" id="ARBA00022676"/>
    </source>
</evidence>
<dbReference type="PANTHER" id="PTHR12526">
    <property type="entry name" value="GLYCOSYLTRANSFERASE"/>
    <property type="match status" value="1"/>
</dbReference>
<keyword evidence="6" id="KW-1185">Reference proteome</keyword>
<dbReference type="EMBL" id="JBIPKE010000018">
    <property type="protein sequence ID" value="MFH6984763.1"/>
    <property type="molecule type" value="Genomic_DNA"/>
</dbReference>
<dbReference type="InterPro" id="IPR028098">
    <property type="entry name" value="Glyco_trans_4-like_N"/>
</dbReference>
<dbReference type="InterPro" id="IPR001296">
    <property type="entry name" value="Glyco_trans_1"/>
</dbReference>
<evidence type="ECO:0000313" key="5">
    <source>
        <dbReference type="EMBL" id="MFH6984763.1"/>
    </source>
</evidence>
<name>A0ABW7NB48_9BACT</name>
<keyword evidence="2 5" id="KW-0808">Transferase</keyword>
<feature type="domain" description="Glycosyl transferase family 1" evidence="3">
    <location>
        <begin position="192"/>
        <end position="347"/>
    </location>
</feature>